<dbReference type="PROSITE" id="PS52009">
    <property type="entry name" value="GH84"/>
    <property type="match status" value="1"/>
</dbReference>
<accession>A0A640SIB1</accession>
<evidence type="ECO:0000313" key="8">
    <source>
        <dbReference type="Proteomes" id="UP000435837"/>
    </source>
</evidence>
<evidence type="ECO:0008006" key="9">
    <source>
        <dbReference type="Google" id="ProtNLM"/>
    </source>
</evidence>
<gene>
    <name evidence="7" type="ORF">Scani_62140</name>
</gene>
<dbReference type="Pfam" id="PF02838">
    <property type="entry name" value="Glyco_hydro_20b"/>
    <property type="match status" value="1"/>
</dbReference>
<reference evidence="7 8" key="1">
    <citation type="submission" date="2019-12" db="EMBL/GenBank/DDBJ databases">
        <title>Whole genome shotgun sequence of Streptomyces caniferus NBRC 15389.</title>
        <authorList>
            <person name="Ichikawa N."/>
            <person name="Kimura A."/>
            <person name="Kitahashi Y."/>
            <person name="Komaki H."/>
            <person name="Tamura T."/>
        </authorList>
    </citation>
    <scope>NUCLEOTIDE SEQUENCE [LARGE SCALE GENOMIC DNA]</scope>
    <source>
        <strain evidence="7 8">NBRC 15389</strain>
    </source>
</reference>
<protein>
    <recommendedName>
        <fullName evidence="9">F5/8 type C domain-containing protein</fullName>
    </recommendedName>
</protein>
<dbReference type="Pfam" id="PF07555">
    <property type="entry name" value="NAGidase"/>
    <property type="match status" value="1"/>
</dbReference>
<evidence type="ECO:0000259" key="6">
    <source>
        <dbReference type="PROSITE" id="PS52009"/>
    </source>
</evidence>
<dbReference type="SUPFAM" id="SSF55545">
    <property type="entry name" value="beta-N-acetylhexosaminidase-like domain"/>
    <property type="match status" value="1"/>
</dbReference>
<feature type="active site" description="Proton donor" evidence="3">
    <location>
        <position position="351"/>
    </location>
</feature>
<feature type="compositionally biased region" description="Basic and acidic residues" evidence="4">
    <location>
        <begin position="1057"/>
        <end position="1070"/>
    </location>
</feature>
<organism evidence="7 8">
    <name type="scientific">Streptomyces caniferus</name>
    <dbReference type="NCBI Taxonomy" id="285557"/>
    <lineage>
        <taxon>Bacteria</taxon>
        <taxon>Bacillati</taxon>
        <taxon>Actinomycetota</taxon>
        <taxon>Actinomycetes</taxon>
        <taxon>Kitasatosporales</taxon>
        <taxon>Streptomycetaceae</taxon>
        <taxon>Streptomyces</taxon>
    </lineage>
</organism>
<evidence type="ECO:0000313" key="7">
    <source>
        <dbReference type="EMBL" id="GFE09946.1"/>
    </source>
</evidence>
<comment type="similarity">
    <text evidence="3">Belongs to the glycosyl hydrolase 84 family.</text>
</comment>
<feature type="region of interest" description="Disordered" evidence="4">
    <location>
        <begin position="1"/>
        <end position="23"/>
    </location>
</feature>
<dbReference type="SUPFAM" id="SSF51445">
    <property type="entry name" value="(Trans)glycosidases"/>
    <property type="match status" value="1"/>
</dbReference>
<dbReference type="Proteomes" id="UP000435837">
    <property type="component" value="Unassembled WGS sequence"/>
</dbReference>
<feature type="region of interest" description="Disordered" evidence="4">
    <location>
        <begin position="203"/>
        <end position="222"/>
    </location>
</feature>
<dbReference type="InterPro" id="IPR051822">
    <property type="entry name" value="Glycosyl_Hydrolase_84"/>
</dbReference>
<dbReference type="EMBL" id="BLIN01000005">
    <property type="protein sequence ID" value="GFE09946.1"/>
    <property type="molecule type" value="Genomic_DNA"/>
</dbReference>
<feature type="domain" description="GH84" evidence="6">
    <location>
        <begin position="236"/>
        <end position="516"/>
    </location>
</feature>
<keyword evidence="2 3" id="KW-0326">Glycosidase</keyword>
<dbReference type="InterPro" id="IPR017853">
    <property type="entry name" value="GH"/>
</dbReference>
<sequence length="1076" mass="114229">MRGRGVWSVGNIGRGGRGNGAGARARVAGTTALAAAVIGGLIGGVPSAQAAPADRAVGAPDRPDRPADAGRTPSVWPRPQSMRELGAAVPLGREAVLVAAPDTDPYALDVLRGLLRDAGVHTVREPSPGDRLPAAGPVIRVGGEQAADALRALRAPGRGDLPAGGYRLAVGQVAGRDTVALDGVGPDGLFHAAQTLRQLVTDGSAEAASRSDSSRGGRRAGRQLASVAVRDWPGTAVRGTTEGFFGQPWSQAQRLAQLDFMGRTKQNHYLYAPGDDPYRQAQWRDPYPADRRAGFRALAERARANHVTLGWALAPGQAMCLSSEEDMRALRRKVDAMWALGVRSFQLQFQDVSYSEWHCDADADTFGTGPRAAAEAQARVANALAAHLAQRHPRSAALSLMPTEYYQDGATTYRRALADALGDRVEVAWTGVGVVPRTITGGELSAARQAFDHSLVTMDNYPVNDYAQDRIFLGPYRGREPAVATGSKALLANAMAQPLASRIPLFTAADYAWNPRDYRPEESWDAAVDDLAGGDARGRAALHALAGNASSSLLNRTESGYLQPLIDRFWKAREVAVNHGRPGRDPDLAKAAKALRAAFHTMSTAPRDLRSDLAAEIRPWAEQLARYGSAGEQAVDTLMAQAHDDGDAAWSAQRTVQRLRKKCRQSPVTVGKGVLAPFLDRAMTEADAWTGARHEAPRPDDGADPTSLTVPFERTRPLAAVTALTDPGPSASAVSVEAHVPGEGWRRLDRLSPTGWTESRTPRLRADAVRLTWAKGVDAPTVRAFTPWFDDTPAAGLELSRKESDAQTGDSAAVDALIYSRRPGDVRGKLSVKAPKGFRVHAPDKVVAPRGGTATVRIRVDVPEGAPSGTYEIPVEFGGAEQTLTVRTYPRTDGKDLARGTVATSSGDETAGFPASAATDGNPGTRWSSPAEDGAWLQFALAHPTRLGRLVLNWQDAYAARYRIQVSPDGRSWRTAATVRDGKGGRESVRMDAEGARFVRIQGDKRATRFGYSLWSVEAYAVADEGSAGPDTGKPGTDQGPAGNDRGSAGKGQGPAGRDRGPAGREDRGSAGKGNG</sequence>
<dbReference type="PROSITE" id="PS50022">
    <property type="entry name" value="FA58C_3"/>
    <property type="match status" value="1"/>
</dbReference>
<proteinExistence type="inferred from homology"/>
<dbReference type="InterPro" id="IPR049019">
    <property type="entry name" value="NagJ-like_helical"/>
</dbReference>
<feature type="domain" description="F5/8 type C" evidence="5">
    <location>
        <begin position="884"/>
        <end position="1022"/>
    </location>
</feature>
<dbReference type="PANTHER" id="PTHR13170">
    <property type="entry name" value="O-GLCNACASE"/>
    <property type="match status" value="1"/>
</dbReference>
<name>A0A640SIB1_9ACTN</name>
<dbReference type="Gene3D" id="2.60.120.260">
    <property type="entry name" value="Galactose-binding domain-like"/>
    <property type="match status" value="1"/>
</dbReference>
<feature type="compositionally biased region" description="Gly residues" evidence="4">
    <location>
        <begin position="12"/>
        <end position="21"/>
    </location>
</feature>
<dbReference type="GO" id="GO:0015929">
    <property type="term" value="F:hexosaminidase activity"/>
    <property type="evidence" value="ECO:0007669"/>
    <property type="project" value="UniProtKB-ARBA"/>
</dbReference>
<dbReference type="SUPFAM" id="SSF49785">
    <property type="entry name" value="Galactose-binding domain-like"/>
    <property type="match status" value="1"/>
</dbReference>
<dbReference type="Gene3D" id="3.30.379.10">
    <property type="entry name" value="Chitobiase/beta-hexosaminidase domain 2-like"/>
    <property type="match status" value="1"/>
</dbReference>
<dbReference type="Gene3D" id="3.20.20.80">
    <property type="entry name" value="Glycosidases"/>
    <property type="match status" value="1"/>
</dbReference>
<dbReference type="GO" id="GO:0005975">
    <property type="term" value="P:carbohydrate metabolic process"/>
    <property type="evidence" value="ECO:0007669"/>
    <property type="project" value="UniProtKB-ARBA"/>
</dbReference>
<dbReference type="AlphaFoldDB" id="A0A640SIB1"/>
<evidence type="ECO:0000256" key="1">
    <source>
        <dbReference type="ARBA" id="ARBA00022801"/>
    </source>
</evidence>
<keyword evidence="1 3" id="KW-0378">Hydrolase</keyword>
<dbReference type="InterPro" id="IPR015882">
    <property type="entry name" value="HEX_bac_N"/>
</dbReference>
<dbReference type="InterPro" id="IPR011496">
    <property type="entry name" value="O-GlcNAcase_cat"/>
</dbReference>
<dbReference type="Gene3D" id="1.20.58.460">
    <property type="entry name" value="Hyaluronidase post-catalytic domain-like"/>
    <property type="match status" value="1"/>
</dbReference>
<feature type="region of interest" description="Disordered" evidence="4">
    <location>
        <begin position="52"/>
        <end position="81"/>
    </location>
</feature>
<dbReference type="Pfam" id="PF00754">
    <property type="entry name" value="F5_F8_type_C"/>
    <property type="match status" value="1"/>
</dbReference>
<dbReference type="SUPFAM" id="SSF140657">
    <property type="entry name" value="Hyaluronidase post-catalytic domain-like"/>
    <property type="match status" value="1"/>
</dbReference>
<evidence type="ECO:0000256" key="2">
    <source>
        <dbReference type="ARBA" id="ARBA00023295"/>
    </source>
</evidence>
<comment type="caution">
    <text evidence="7">The sequence shown here is derived from an EMBL/GenBank/DDBJ whole genome shotgun (WGS) entry which is preliminary data.</text>
</comment>
<evidence type="ECO:0000256" key="3">
    <source>
        <dbReference type="PROSITE-ProRule" id="PRU01353"/>
    </source>
</evidence>
<dbReference type="PANTHER" id="PTHR13170:SF16">
    <property type="entry name" value="PROTEIN O-GLCNACASE"/>
    <property type="match status" value="1"/>
</dbReference>
<evidence type="ECO:0000259" key="5">
    <source>
        <dbReference type="PROSITE" id="PS50022"/>
    </source>
</evidence>
<feature type="region of interest" description="Disordered" evidence="4">
    <location>
        <begin position="895"/>
        <end position="929"/>
    </location>
</feature>
<feature type="region of interest" description="Disordered" evidence="4">
    <location>
        <begin position="1025"/>
        <end position="1076"/>
    </location>
</feature>
<dbReference type="GO" id="GO:1901135">
    <property type="term" value="P:carbohydrate derivative metabolic process"/>
    <property type="evidence" value="ECO:0007669"/>
    <property type="project" value="UniProtKB-ARBA"/>
</dbReference>
<dbReference type="InterPro" id="IPR000421">
    <property type="entry name" value="FA58C"/>
</dbReference>
<dbReference type="Pfam" id="PF21774">
    <property type="entry name" value="NagJ_C"/>
    <property type="match status" value="1"/>
</dbReference>
<evidence type="ECO:0000256" key="4">
    <source>
        <dbReference type="SAM" id="MobiDB-lite"/>
    </source>
</evidence>
<dbReference type="InterPro" id="IPR029018">
    <property type="entry name" value="Hex-like_dom2"/>
</dbReference>
<dbReference type="InterPro" id="IPR008979">
    <property type="entry name" value="Galactose-bd-like_sf"/>
</dbReference>